<name>A0A0F3QBT7_RICBE</name>
<dbReference type="Proteomes" id="UP000033661">
    <property type="component" value="Unassembled WGS sequence"/>
</dbReference>
<evidence type="ECO:0000313" key="1">
    <source>
        <dbReference type="EMBL" id="KJV89606.1"/>
    </source>
</evidence>
<comment type="caution">
    <text evidence="1">The sequence shown here is derived from an EMBL/GenBank/DDBJ whole genome shotgun (WGS) entry which is preliminary data.</text>
</comment>
<evidence type="ECO:0008006" key="3">
    <source>
        <dbReference type="Google" id="ProtNLM"/>
    </source>
</evidence>
<protein>
    <recommendedName>
        <fullName evidence="3">Ankyrin repeat protein</fullName>
    </recommendedName>
</protein>
<keyword evidence="2" id="KW-1185">Reference proteome</keyword>
<organism evidence="1 2">
    <name type="scientific">Rickettsia bellii str. RML An4</name>
    <dbReference type="NCBI Taxonomy" id="1359193"/>
    <lineage>
        <taxon>Bacteria</taxon>
        <taxon>Pseudomonadati</taxon>
        <taxon>Pseudomonadota</taxon>
        <taxon>Alphaproteobacteria</taxon>
        <taxon>Rickettsiales</taxon>
        <taxon>Rickettsiaceae</taxon>
        <taxon>Rickettsieae</taxon>
        <taxon>Rickettsia</taxon>
        <taxon>belli group</taxon>
    </lineage>
</organism>
<dbReference type="EMBL" id="LAOI01000001">
    <property type="protein sequence ID" value="KJV89606.1"/>
    <property type="molecule type" value="Genomic_DNA"/>
</dbReference>
<accession>A0A0F3QBT7</accession>
<dbReference type="PATRIC" id="fig|1359193.3.peg.569"/>
<gene>
    <name evidence="1" type="ORF">RBEAN4_0585</name>
</gene>
<reference evidence="1 2" key="1">
    <citation type="submission" date="2015-02" db="EMBL/GenBank/DDBJ databases">
        <title>Genome Sequencing of Rickettsiales.</title>
        <authorList>
            <person name="Daugherty S.C."/>
            <person name="Su Q."/>
            <person name="Abolude K."/>
            <person name="Beier-Sexton M."/>
            <person name="Carlyon J.A."/>
            <person name="Carter R."/>
            <person name="Day N.P."/>
            <person name="Dumler S.J."/>
            <person name="Dyachenko V."/>
            <person name="Godinez A."/>
            <person name="Kurtti T.J."/>
            <person name="Lichay M."/>
            <person name="Mullins K.E."/>
            <person name="Ott S."/>
            <person name="Pappas-Brown V."/>
            <person name="Paris D.H."/>
            <person name="Patel P."/>
            <person name="Richards A.L."/>
            <person name="Sadzewicz L."/>
            <person name="Sears K."/>
            <person name="Seidman D."/>
            <person name="Sengamalay N."/>
            <person name="Stenos J."/>
            <person name="Tallon L.J."/>
            <person name="Vincent G."/>
            <person name="Fraser C.M."/>
            <person name="Munderloh U."/>
            <person name="Dunning-Hotopp J.C."/>
        </authorList>
    </citation>
    <scope>NUCLEOTIDE SEQUENCE [LARGE SCALE GENOMIC DNA]</scope>
    <source>
        <strain evidence="1 2">RML An4</strain>
    </source>
</reference>
<sequence>MKKKLYKAVDVKSNYDNDNIEIIKDIRKIENQSENEWFVVVHRSEYFPPVDQKSITNKIKSFFKISSTKKSDFLFYIPPENDNYYQIGIVGIDMLYNISNATPKHAINIVHIHSCHSGAAHNYLNYVTGNLILCTYSKEDKITSEGISQKLYENRFQTQNLVDFISNNFHLLAAVNFKISYKLGNKVYSFALDSSKIANTNTVEVLVLFLDNEYNEFIKLYSISSNKYNKKFPEIFVDKLSHENKKFTENDLNETVSSVLELEISNNSSLECIENLLKFKNLDIKLSLIVAIKNNNVSVLNLLVNYNSSAIDGDILDRALYEASPKIIDILLKHYSDEINLIPLSFNKEIYKDNNIFESIFKHPNTNLELYIYSIIDKDNPQIAEMALKYYLGDLNFIDIYPIIDKAIYNKDYLSLFESILKHPNAKDLESYRVHYAIYKNNSQLTNIILKYYNIVNEEFYLKPDLEITNFNNNFQLPEKDIESISTVTTGEVIDYLE</sequence>
<dbReference type="RefSeq" id="WP_231289213.1">
    <property type="nucleotide sequence ID" value="NZ_LAOI01000001.1"/>
</dbReference>
<dbReference type="AlphaFoldDB" id="A0A0F3QBT7"/>
<evidence type="ECO:0000313" key="2">
    <source>
        <dbReference type="Proteomes" id="UP000033661"/>
    </source>
</evidence>
<proteinExistence type="predicted"/>